<protein>
    <submittedName>
        <fullName evidence="2">Uncharacterized protein</fullName>
    </submittedName>
</protein>
<evidence type="ECO:0000313" key="2">
    <source>
        <dbReference type="EMBL" id="KAG9390278.1"/>
    </source>
</evidence>
<proteinExistence type="predicted"/>
<organism evidence="2 3">
    <name type="scientific">Carpediemonas membranifera</name>
    <dbReference type="NCBI Taxonomy" id="201153"/>
    <lineage>
        <taxon>Eukaryota</taxon>
        <taxon>Metamonada</taxon>
        <taxon>Carpediemonas-like organisms</taxon>
        <taxon>Carpediemonas</taxon>
    </lineage>
</organism>
<reference evidence="2" key="1">
    <citation type="submission" date="2021-05" db="EMBL/GenBank/DDBJ databases">
        <title>A free-living protist that lacks canonical eukaryotic 1 DNA replication and segregation systems.</title>
        <authorList>
            <person name="Salas-Leiva D.E."/>
            <person name="Tromer E.C."/>
            <person name="Curtis B.A."/>
            <person name="Jerlstrom-Hultqvist J."/>
            <person name="Kolisko M."/>
            <person name="Yi Z."/>
            <person name="Salas-Leiva J.S."/>
            <person name="Gallot-Lavallee L."/>
            <person name="Kops G.J.P.L."/>
            <person name="Archibald J.M."/>
            <person name="Simpson A.G.B."/>
            <person name="Roger A.J."/>
        </authorList>
    </citation>
    <scope>NUCLEOTIDE SEQUENCE</scope>
    <source>
        <strain evidence="2">BICM</strain>
    </source>
</reference>
<dbReference type="Proteomes" id="UP000717585">
    <property type="component" value="Unassembled WGS sequence"/>
</dbReference>
<sequence>MRFFDRLSGGTKKVMNLSSIKPTSAMALRQREHPSMYNAIIQTAMGHIVFVSKGFHEIGGGDKNDELAKVGPQLPRGYVHIPNRAPSMIARPRRDSNQVHVVLKGSSTQFNMSSTSEAVNKAEEEIDRLQAALKTNKRRRSVVRETLEIDDSIETDAPLVPAGMAAPEPPVMPMVPLGEPDVEVGVEEEPDPVYMKKFVSFTTMSGLAPIAEESEVDTFTDLSAM</sequence>
<evidence type="ECO:0000313" key="3">
    <source>
        <dbReference type="Proteomes" id="UP000717585"/>
    </source>
</evidence>
<comment type="caution">
    <text evidence="2">The sequence shown here is derived from an EMBL/GenBank/DDBJ whole genome shotgun (WGS) entry which is preliminary data.</text>
</comment>
<dbReference type="EMBL" id="JAHDYR010000066">
    <property type="protein sequence ID" value="KAG9390278.1"/>
    <property type="molecule type" value="Genomic_DNA"/>
</dbReference>
<dbReference type="AlphaFoldDB" id="A0A8J6DZ58"/>
<gene>
    <name evidence="2" type="ORF">J8273_8318</name>
</gene>
<feature type="coiled-coil region" evidence="1">
    <location>
        <begin position="112"/>
        <end position="139"/>
    </location>
</feature>
<keyword evidence="1" id="KW-0175">Coiled coil</keyword>
<accession>A0A8J6DZ58</accession>
<evidence type="ECO:0000256" key="1">
    <source>
        <dbReference type="SAM" id="Coils"/>
    </source>
</evidence>
<name>A0A8J6DZ58_9EUKA</name>
<keyword evidence="3" id="KW-1185">Reference proteome</keyword>